<keyword evidence="2" id="KW-0472">Membrane</keyword>
<feature type="signal peptide" evidence="3">
    <location>
        <begin position="1"/>
        <end position="22"/>
    </location>
</feature>
<reference evidence="4" key="2">
    <citation type="submission" date="2013-10" db="EMBL/GenBank/DDBJ databases">
        <authorList>
            <person name="Aslett M."/>
        </authorList>
    </citation>
    <scope>NUCLEOTIDE SEQUENCE [LARGE SCALE GENOMIC DNA]</scope>
    <source>
        <strain evidence="4">Houghton</strain>
    </source>
</reference>
<dbReference type="Proteomes" id="UP000030754">
    <property type="component" value="Unassembled WGS sequence"/>
</dbReference>
<keyword evidence="2" id="KW-1133">Transmembrane helix</keyword>
<dbReference type="VEuPathDB" id="ToxoDB:ENH_00047500"/>
<evidence type="ECO:0008006" key="6">
    <source>
        <dbReference type="Google" id="ProtNLM"/>
    </source>
</evidence>
<feature type="chain" id="PRO_5004675499" description="Transmembrane protein" evidence="3">
    <location>
        <begin position="23"/>
        <end position="170"/>
    </location>
</feature>
<dbReference type="RefSeq" id="XP_013436543.1">
    <property type="nucleotide sequence ID" value="XM_013581089.1"/>
</dbReference>
<accession>U6MVV0</accession>
<evidence type="ECO:0000313" key="4">
    <source>
        <dbReference type="EMBL" id="CDJ68076.1"/>
    </source>
</evidence>
<evidence type="ECO:0000256" key="2">
    <source>
        <dbReference type="SAM" id="Phobius"/>
    </source>
</evidence>
<feature type="compositionally biased region" description="Acidic residues" evidence="1">
    <location>
        <begin position="112"/>
        <end position="124"/>
    </location>
</feature>
<keyword evidence="2" id="KW-0812">Transmembrane</keyword>
<dbReference type="AlphaFoldDB" id="U6MVV0"/>
<evidence type="ECO:0000256" key="3">
    <source>
        <dbReference type="SAM" id="SignalP"/>
    </source>
</evidence>
<feature type="transmembrane region" description="Helical" evidence="2">
    <location>
        <begin position="84"/>
        <end position="104"/>
    </location>
</feature>
<keyword evidence="5" id="KW-1185">Reference proteome</keyword>
<evidence type="ECO:0000256" key="1">
    <source>
        <dbReference type="SAM" id="MobiDB-lite"/>
    </source>
</evidence>
<keyword evidence="3" id="KW-0732">Signal</keyword>
<sequence>MVGRYPVIAFLLVSLLWGSCLCSALGRSAGPALTQAVKDKVSEPVRRPPSAEAADRPIPQVKASEEIEEQGPPARPLLKRPNTWAVLFAVLGLALALGYSATALDTAHETDTVDEDSSEEEDEDITWKSGGARPQEQAAATFYDVIDGVASSRESQPLLKNEKVQAPVRY</sequence>
<feature type="region of interest" description="Disordered" evidence="1">
    <location>
        <begin position="108"/>
        <end position="134"/>
    </location>
</feature>
<dbReference type="EMBL" id="HG725373">
    <property type="protein sequence ID" value="CDJ68076.1"/>
    <property type="molecule type" value="Genomic_DNA"/>
</dbReference>
<gene>
    <name evidence="4" type="ORF">ENH_00047500</name>
</gene>
<protein>
    <recommendedName>
        <fullName evidence="6">Transmembrane protein</fullName>
    </recommendedName>
</protein>
<evidence type="ECO:0000313" key="5">
    <source>
        <dbReference type="Proteomes" id="UP000030754"/>
    </source>
</evidence>
<feature type="region of interest" description="Disordered" evidence="1">
    <location>
        <begin position="39"/>
        <end position="75"/>
    </location>
</feature>
<name>U6MVV0_9EIME</name>
<proteinExistence type="predicted"/>
<dbReference type="OrthoDB" id="10369187at2759"/>
<reference evidence="4" key="1">
    <citation type="submission" date="2013-10" db="EMBL/GenBank/DDBJ databases">
        <title>Genomic analysis of the causative agents of coccidiosis in chickens.</title>
        <authorList>
            <person name="Reid A.J."/>
            <person name="Blake D."/>
            <person name="Billington K."/>
            <person name="Browne H."/>
            <person name="Dunn M."/>
            <person name="Hung S."/>
            <person name="Kawahara F."/>
            <person name="Miranda-Saavedra D."/>
            <person name="Mourier T."/>
            <person name="Nagra H."/>
            <person name="Otto T.D."/>
            <person name="Rawlings N."/>
            <person name="Sanchez A."/>
            <person name="Sanders M."/>
            <person name="Subramaniam C."/>
            <person name="Tay Y."/>
            <person name="Dear P."/>
            <person name="Doerig C."/>
            <person name="Gruber A."/>
            <person name="Parkinson J."/>
            <person name="Shirley M."/>
            <person name="Wan K.L."/>
            <person name="Berriman M."/>
            <person name="Tomley F."/>
            <person name="Pain A."/>
        </authorList>
    </citation>
    <scope>NUCLEOTIDE SEQUENCE [LARGE SCALE GENOMIC DNA]</scope>
    <source>
        <strain evidence="4">Houghton</strain>
    </source>
</reference>
<organism evidence="4 5">
    <name type="scientific">Eimeria necatrix</name>
    <dbReference type="NCBI Taxonomy" id="51315"/>
    <lineage>
        <taxon>Eukaryota</taxon>
        <taxon>Sar</taxon>
        <taxon>Alveolata</taxon>
        <taxon>Apicomplexa</taxon>
        <taxon>Conoidasida</taxon>
        <taxon>Coccidia</taxon>
        <taxon>Eucoccidiorida</taxon>
        <taxon>Eimeriorina</taxon>
        <taxon>Eimeriidae</taxon>
        <taxon>Eimeria</taxon>
    </lineage>
</organism>
<dbReference type="PROSITE" id="PS51257">
    <property type="entry name" value="PROKAR_LIPOPROTEIN"/>
    <property type="match status" value="1"/>
</dbReference>
<dbReference type="GeneID" id="25474903"/>